<dbReference type="GO" id="GO:0008942">
    <property type="term" value="F:nitrite reductase [NAD(P)H] activity"/>
    <property type="evidence" value="ECO:0007669"/>
    <property type="project" value="InterPro"/>
</dbReference>
<gene>
    <name evidence="9" type="ORF">BV394_11785</name>
</gene>
<comment type="similarity">
    <text evidence="8">Belongs to the bacterial ring-hydroxylating dioxygenase ferredoxin component family.</text>
</comment>
<dbReference type="NCBIfam" id="TIGR02378">
    <property type="entry name" value="nirD_assim_sml"/>
    <property type="match status" value="1"/>
</dbReference>
<dbReference type="Gene3D" id="2.102.10.10">
    <property type="entry name" value="Rieske [2Fe-2S] iron-sulphur domain"/>
    <property type="match status" value="1"/>
</dbReference>
<dbReference type="CDD" id="cd03528">
    <property type="entry name" value="Rieske_RO_ferredoxin"/>
    <property type="match status" value="1"/>
</dbReference>
<evidence type="ECO:0000313" key="10">
    <source>
        <dbReference type="Proteomes" id="UP000187266"/>
    </source>
</evidence>
<dbReference type="SUPFAM" id="SSF50022">
    <property type="entry name" value="ISP domain"/>
    <property type="match status" value="1"/>
</dbReference>
<keyword evidence="3" id="KW-0560">Oxidoreductase</keyword>
<evidence type="ECO:0000256" key="5">
    <source>
        <dbReference type="ARBA" id="ARBA00023014"/>
    </source>
</evidence>
<dbReference type="Pfam" id="PF00355">
    <property type="entry name" value="Rieske"/>
    <property type="match status" value="1"/>
</dbReference>
<dbReference type="GO" id="GO:0046872">
    <property type="term" value="F:metal ion binding"/>
    <property type="evidence" value="ECO:0007669"/>
    <property type="project" value="UniProtKB-KW"/>
</dbReference>
<dbReference type="EMBL" id="CP019124">
    <property type="protein sequence ID" value="APX90323.1"/>
    <property type="molecule type" value="Genomic_DNA"/>
</dbReference>
<proteinExistence type="inferred from homology"/>
<evidence type="ECO:0000256" key="1">
    <source>
        <dbReference type="ARBA" id="ARBA00022714"/>
    </source>
</evidence>
<dbReference type="InterPro" id="IPR017941">
    <property type="entry name" value="Rieske_2Fe-2S"/>
</dbReference>
<name>A0A1U7DKA5_9RHOB</name>
<dbReference type="STRING" id="1267768.BV394_11785"/>
<organism evidence="9 10">
    <name type="scientific">Brevirhabdus pacifica</name>
    <dbReference type="NCBI Taxonomy" id="1267768"/>
    <lineage>
        <taxon>Bacteria</taxon>
        <taxon>Pseudomonadati</taxon>
        <taxon>Pseudomonadota</taxon>
        <taxon>Alphaproteobacteria</taxon>
        <taxon>Rhodobacterales</taxon>
        <taxon>Paracoccaceae</taxon>
        <taxon>Brevirhabdus</taxon>
    </lineage>
</organism>
<evidence type="ECO:0000256" key="2">
    <source>
        <dbReference type="ARBA" id="ARBA00022723"/>
    </source>
</evidence>
<accession>A0A1U7DKA5</accession>
<keyword evidence="1" id="KW-0001">2Fe-2S</keyword>
<dbReference type="InterPro" id="IPR036922">
    <property type="entry name" value="Rieske_2Fe-2S_sf"/>
</dbReference>
<dbReference type="AlphaFoldDB" id="A0A1U7DKA5"/>
<keyword evidence="5" id="KW-0411">Iron-sulfur</keyword>
<sequence>MGWHKVMTVGDLASEEARRVSIRGEDIAVFNLEGEFFATQDRCPHAQASLSEGIVDDDCIECPLHQANFHIPTGACQGGPVDVDLRVYPCRIENGEVFVELREDARAG</sequence>
<evidence type="ECO:0000256" key="4">
    <source>
        <dbReference type="ARBA" id="ARBA00023004"/>
    </source>
</evidence>
<reference evidence="9 10" key="1">
    <citation type="submission" date="2017-01" db="EMBL/GenBank/DDBJ databases">
        <title>Genomic analysis of Xuhuaishuia manganoxidans DY6-4.</title>
        <authorList>
            <person name="Wang X."/>
        </authorList>
    </citation>
    <scope>NUCLEOTIDE SEQUENCE [LARGE SCALE GENOMIC DNA]</scope>
    <source>
        <strain evidence="9 10">DY6-4</strain>
    </source>
</reference>
<dbReference type="PANTHER" id="PTHR21496">
    <property type="entry name" value="FERREDOXIN-RELATED"/>
    <property type="match status" value="1"/>
</dbReference>
<keyword evidence="4" id="KW-0408">Iron</keyword>
<dbReference type="OrthoDB" id="9794175at2"/>
<dbReference type="PROSITE" id="PS51296">
    <property type="entry name" value="RIESKE"/>
    <property type="match status" value="1"/>
</dbReference>
<dbReference type="InterPro" id="IPR012748">
    <property type="entry name" value="Rieske-like_NirD"/>
</dbReference>
<evidence type="ECO:0000256" key="8">
    <source>
        <dbReference type="ARBA" id="ARBA00038001"/>
    </source>
</evidence>
<keyword evidence="6" id="KW-0534">Nitrate assimilation</keyword>
<dbReference type="RefSeq" id="WP_076980341.1">
    <property type="nucleotide sequence ID" value="NZ_CP019124.1"/>
</dbReference>
<dbReference type="PANTHER" id="PTHR21496:SF0">
    <property type="entry name" value="RIESKE DOMAIN-CONTAINING PROTEIN"/>
    <property type="match status" value="1"/>
</dbReference>
<dbReference type="GO" id="GO:0042128">
    <property type="term" value="P:nitrate assimilation"/>
    <property type="evidence" value="ECO:0007669"/>
    <property type="project" value="UniProtKB-KW"/>
</dbReference>
<keyword evidence="2" id="KW-0479">Metal-binding</keyword>
<evidence type="ECO:0000313" key="9">
    <source>
        <dbReference type="EMBL" id="APX90323.1"/>
    </source>
</evidence>
<evidence type="ECO:0000256" key="7">
    <source>
        <dbReference type="ARBA" id="ARBA00034078"/>
    </source>
</evidence>
<evidence type="ECO:0000256" key="3">
    <source>
        <dbReference type="ARBA" id="ARBA00023002"/>
    </source>
</evidence>
<keyword evidence="10" id="KW-1185">Reference proteome</keyword>
<dbReference type="Proteomes" id="UP000187266">
    <property type="component" value="Chromosome"/>
</dbReference>
<comment type="cofactor">
    <cofactor evidence="7">
        <name>[2Fe-2S] cluster</name>
        <dbReference type="ChEBI" id="CHEBI:190135"/>
    </cofactor>
</comment>
<dbReference type="GO" id="GO:0051537">
    <property type="term" value="F:2 iron, 2 sulfur cluster binding"/>
    <property type="evidence" value="ECO:0007669"/>
    <property type="project" value="UniProtKB-KW"/>
</dbReference>
<evidence type="ECO:0000256" key="6">
    <source>
        <dbReference type="ARBA" id="ARBA00023063"/>
    </source>
</evidence>
<accession>A0A2M9D4X5</accession>
<protein>
    <submittedName>
        <fullName evidence="9">Nitrite reductase (NAD(P)H) small subunit</fullName>
    </submittedName>
</protein>